<dbReference type="Pfam" id="PF01590">
    <property type="entry name" value="GAF"/>
    <property type="match status" value="1"/>
</dbReference>
<dbReference type="InterPro" id="IPR029016">
    <property type="entry name" value="GAF-like_dom_sf"/>
</dbReference>
<dbReference type="InterPro" id="IPR043128">
    <property type="entry name" value="Rev_trsase/Diguanyl_cyclase"/>
</dbReference>
<dbReference type="Gene3D" id="3.30.450.40">
    <property type="match status" value="1"/>
</dbReference>
<dbReference type="InterPro" id="IPR000160">
    <property type="entry name" value="GGDEF_dom"/>
</dbReference>
<dbReference type="Gene3D" id="3.20.20.450">
    <property type="entry name" value="EAL domain"/>
    <property type="match status" value="1"/>
</dbReference>
<keyword evidence="3" id="KW-1185">Reference proteome</keyword>
<dbReference type="SUPFAM" id="SSF141868">
    <property type="entry name" value="EAL domain-like"/>
    <property type="match status" value="1"/>
</dbReference>
<name>A0ABQ1H2K2_9GAMM</name>
<evidence type="ECO:0000313" key="3">
    <source>
        <dbReference type="Proteomes" id="UP000627464"/>
    </source>
</evidence>
<proteinExistence type="predicted"/>
<dbReference type="SUPFAM" id="SSF55781">
    <property type="entry name" value="GAF domain-like"/>
    <property type="match status" value="1"/>
</dbReference>
<feature type="domain" description="EAL" evidence="1">
    <location>
        <begin position="331"/>
        <end position="585"/>
    </location>
</feature>
<dbReference type="PROSITE" id="PS50883">
    <property type="entry name" value="EAL"/>
    <property type="match status" value="1"/>
</dbReference>
<reference evidence="3" key="1">
    <citation type="journal article" date="2019" name="Int. J. Syst. Evol. Microbiol.">
        <title>The Global Catalogue of Microorganisms (GCM) 10K type strain sequencing project: providing services to taxonomists for standard genome sequencing and annotation.</title>
        <authorList>
            <consortium name="The Broad Institute Genomics Platform"/>
            <consortium name="The Broad Institute Genome Sequencing Center for Infectious Disease"/>
            <person name="Wu L."/>
            <person name="Ma J."/>
        </authorList>
    </citation>
    <scope>NUCLEOTIDE SEQUENCE [LARGE SCALE GENOMIC DNA]</scope>
    <source>
        <strain evidence="3">CGMCC 1.12806</strain>
    </source>
</reference>
<dbReference type="Pfam" id="PF00563">
    <property type="entry name" value="EAL"/>
    <property type="match status" value="1"/>
</dbReference>
<dbReference type="Gene3D" id="3.30.70.270">
    <property type="match status" value="1"/>
</dbReference>
<dbReference type="PANTHER" id="PTHR33121:SF19">
    <property type="entry name" value="CYCLIC DI-GMP PHOSPHODIESTERASE PA2567"/>
    <property type="match status" value="1"/>
</dbReference>
<dbReference type="InterPro" id="IPR003018">
    <property type="entry name" value="GAF"/>
</dbReference>
<dbReference type="InterPro" id="IPR035919">
    <property type="entry name" value="EAL_sf"/>
</dbReference>
<protein>
    <submittedName>
        <fullName evidence="2">Sensor domain-containing phosphodiesterase</fullName>
    </submittedName>
</protein>
<dbReference type="SMART" id="SM00267">
    <property type="entry name" value="GGDEF"/>
    <property type="match status" value="1"/>
</dbReference>
<dbReference type="SMART" id="SM00065">
    <property type="entry name" value="GAF"/>
    <property type="match status" value="1"/>
</dbReference>
<dbReference type="SMART" id="SM00052">
    <property type="entry name" value="EAL"/>
    <property type="match status" value="1"/>
</dbReference>
<gene>
    <name evidence="2" type="ORF">GCM10011328_33910</name>
</gene>
<dbReference type="Proteomes" id="UP000627464">
    <property type="component" value="Unassembled WGS sequence"/>
</dbReference>
<dbReference type="EMBL" id="BMFZ01000010">
    <property type="protein sequence ID" value="GGA55653.1"/>
    <property type="molecule type" value="Genomic_DNA"/>
</dbReference>
<evidence type="ECO:0000313" key="2">
    <source>
        <dbReference type="EMBL" id="GGA55653.1"/>
    </source>
</evidence>
<dbReference type="CDD" id="cd01948">
    <property type="entry name" value="EAL"/>
    <property type="match status" value="1"/>
</dbReference>
<dbReference type="PANTHER" id="PTHR33121">
    <property type="entry name" value="CYCLIC DI-GMP PHOSPHODIESTERASE PDEF"/>
    <property type="match status" value="1"/>
</dbReference>
<evidence type="ECO:0000259" key="1">
    <source>
        <dbReference type="PROSITE" id="PS50883"/>
    </source>
</evidence>
<dbReference type="InterPro" id="IPR050706">
    <property type="entry name" value="Cyclic-di-GMP_PDE-like"/>
</dbReference>
<comment type="caution">
    <text evidence="2">The sequence shown here is derived from an EMBL/GenBank/DDBJ whole genome shotgun (WGS) entry which is preliminary data.</text>
</comment>
<sequence length="588" mass="66237">MTMLTHLNCGEIKKHAVINALINHDEERDEAVKNYTRLACILLNVPICFVSVLDDEKQHIRSAQNTSITETSLSDAFCVHTVNAGKMLICSDTLQDINFKDYRLVKHAPHIRFYGGCPLRTREGVIIGTLCILSTQPHTLTDEQVDIFEKMAELVSGFIASWHTIGYVDIVTLLPNRQRLLKDIASLNDAPFKLTIIDCIDMPFAYEMARSLGMTVVEDLLRDMAVQVQSVLNLPGLLYAVATGRFAFLITAGENITLENISVKLQGIQARMNPQIPLDLNIHIGDSGPCTKILMPGEILRRAISALHEGIRQGNRFMTYDVEVDRQKKNDFNLLTDLKTALQEEQGLYLVYQPKVSLVTGQVTGVEALLRWRHPKMGEILPGLLIPLVEKTGLMRELTDWVIDMSIKQQRLWCDKGLTLPISINLSASDFSRPDFADILAQKMRNARLDPAMLGVECLETEKMLESESALHGLEMLKLRGFKISLDDFGSGHSNINYLRQIPMDIIKLDRSIILNISTDKGSLIIVRNVIKLLKQLDYEVLAEGVEDDLTVDILRSLGCDEVQGYVYSKPLVPDAFESWYYAERQRI</sequence>
<organism evidence="2 3">
    <name type="scientific">Hafnia psychrotolerans</name>
    <dbReference type="NCBI Taxonomy" id="1477018"/>
    <lineage>
        <taxon>Bacteria</taxon>
        <taxon>Pseudomonadati</taxon>
        <taxon>Pseudomonadota</taxon>
        <taxon>Gammaproteobacteria</taxon>
        <taxon>Enterobacterales</taxon>
        <taxon>Hafniaceae</taxon>
        <taxon>Hafnia</taxon>
    </lineage>
</organism>
<accession>A0ABQ1H2K2</accession>
<dbReference type="InterPro" id="IPR001633">
    <property type="entry name" value="EAL_dom"/>
</dbReference>